<dbReference type="InterPro" id="IPR003961">
    <property type="entry name" value="FN3_dom"/>
</dbReference>
<reference evidence="10" key="1">
    <citation type="submission" date="2017-05" db="UniProtKB">
        <authorList>
            <consortium name="EnsemblMetazoa"/>
        </authorList>
    </citation>
    <scope>IDENTIFICATION</scope>
</reference>
<evidence type="ECO:0000256" key="1">
    <source>
        <dbReference type="ARBA" id="ARBA00022729"/>
    </source>
</evidence>
<dbReference type="Pfam" id="PF00530">
    <property type="entry name" value="SRCR"/>
    <property type="match status" value="1"/>
</dbReference>
<keyword evidence="6" id="KW-1133">Transmembrane helix</keyword>
<keyword evidence="6" id="KW-0812">Transmembrane</keyword>
<keyword evidence="2" id="KW-0677">Repeat</keyword>
<evidence type="ECO:0000256" key="3">
    <source>
        <dbReference type="ARBA" id="ARBA00023157"/>
    </source>
</evidence>
<dbReference type="EnsemblMetazoa" id="Aqu2.1.26212_001">
    <property type="protein sequence ID" value="Aqu2.1.26212_001"/>
    <property type="gene ID" value="Aqu2.1.26212"/>
</dbReference>
<evidence type="ECO:0000313" key="10">
    <source>
        <dbReference type="EnsemblMetazoa" id="Aqu2.1.26212_001"/>
    </source>
</evidence>
<dbReference type="InterPro" id="IPR001190">
    <property type="entry name" value="SRCR"/>
</dbReference>
<keyword evidence="4" id="KW-0325">Glycoprotein</keyword>
<feature type="disulfide bond" evidence="5">
    <location>
        <begin position="220"/>
        <end position="230"/>
    </location>
</feature>
<dbReference type="PANTHER" id="PTHR19331:SF465">
    <property type="entry name" value="EGG PEPTIDE SPERACT RECEPTOR"/>
    <property type="match status" value="1"/>
</dbReference>
<evidence type="ECO:0008006" key="11">
    <source>
        <dbReference type="Google" id="ProtNLM"/>
    </source>
</evidence>
<protein>
    <recommendedName>
        <fullName evidence="11">SRCR domain-containing protein</fullName>
    </recommendedName>
</protein>
<organism evidence="10">
    <name type="scientific">Amphimedon queenslandica</name>
    <name type="common">Sponge</name>
    <dbReference type="NCBI Taxonomy" id="400682"/>
    <lineage>
        <taxon>Eukaryota</taxon>
        <taxon>Metazoa</taxon>
        <taxon>Porifera</taxon>
        <taxon>Demospongiae</taxon>
        <taxon>Heteroscleromorpha</taxon>
        <taxon>Haplosclerida</taxon>
        <taxon>Niphatidae</taxon>
        <taxon>Amphimedon</taxon>
    </lineage>
</organism>
<dbReference type="InterPro" id="IPR036116">
    <property type="entry name" value="FN3_sf"/>
</dbReference>
<dbReference type="Gene3D" id="2.60.40.10">
    <property type="entry name" value="Immunoglobulins"/>
    <property type="match status" value="1"/>
</dbReference>
<feature type="chain" id="PRO_5012553065" description="SRCR domain-containing protein" evidence="7">
    <location>
        <begin position="28"/>
        <end position="419"/>
    </location>
</feature>
<dbReference type="GO" id="GO:0016020">
    <property type="term" value="C:membrane"/>
    <property type="evidence" value="ECO:0007669"/>
    <property type="project" value="InterPro"/>
</dbReference>
<evidence type="ECO:0000256" key="7">
    <source>
        <dbReference type="SAM" id="SignalP"/>
    </source>
</evidence>
<keyword evidence="1 7" id="KW-0732">Signal</keyword>
<dbReference type="AlphaFoldDB" id="A0A1X7UEL7"/>
<dbReference type="InParanoid" id="A0A1X7UEL7"/>
<dbReference type="SUPFAM" id="SSF56487">
    <property type="entry name" value="SRCR-like"/>
    <property type="match status" value="2"/>
</dbReference>
<evidence type="ECO:0000256" key="2">
    <source>
        <dbReference type="ARBA" id="ARBA00022737"/>
    </source>
</evidence>
<dbReference type="PROSITE" id="PS50287">
    <property type="entry name" value="SRCR_2"/>
    <property type="match status" value="2"/>
</dbReference>
<evidence type="ECO:0000256" key="6">
    <source>
        <dbReference type="SAM" id="Phobius"/>
    </source>
</evidence>
<evidence type="ECO:0000259" key="9">
    <source>
        <dbReference type="PROSITE" id="PS50853"/>
    </source>
</evidence>
<dbReference type="InterPro" id="IPR013783">
    <property type="entry name" value="Ig-like_fold"/>
</dbReference>
<keyword evidence="3 5" id="KW-1015">Disulfide bond</keyword>
<evidence type="ECO:0000256" key="4">
    <source>
        <dbReference type="ARBA" id="ARBA00023180"/>
    </source>
</evidence>
<keyword evidence="6" id="KW-0472">Membrane</keyword>
<feature type="transmembrane region" description="Helical" evidence="6">
    <location>
        <begin position="380"/>
        <end position="406"/>
    </location>
</feature>
<dbReference type="CDD" id="cd00063">
    <property type="entry name" value="FN3"/>
    <property type="match status" value="1"/>
</dbReference>
<dbReference type="Pfam" id="PF00041">
    <property type="entry name" value="fn3"/>
    <property type="match status" value="1"/>
</dbReference>
<evidence type="ECO:0000256" key="5">
    <source>
        <dbReference type="PROSITE-ProRule" id="PRU00196"/>
    </source>
</evidence>
<comment type="caution">
    <text evidence="5">Lacks conserved residue(s) required for the propagation of feature annotation.</text>
</comment>
<feature type="domain" description="SRCR" evidence="8">
    <location>
        <begin position="22"/>
        <end position="147"/>
    </location>
</feature>
<dbReference type="SMART" id="SM00202">
    <property type="entry name" value="SR"/>
    <property type="match status" value="1"/>
</dbReference>
<dbReference type="SMART" id="SM00060">
    <property type="entry name" value="FN3"/>
    <property type="match status" value="1"/>
</dbReference>
<accession>A0A1X7UEL7</accession>
<dbReference type="InterPro" id="IPR036772">
    <property type="entry name" value="SRCR-like_dom_sf"/>
</dbReference>
<proteinExistence type="predicted"/>
<feature type="domain" description="SRCR" evidence="8">
    <location>
        <begin position="154"/>
        <end position="249"/>
    </location>
</feature>
<feature type="domain" description="Fibronectin type-III" evidence="9">
    <location>
        <begin position="254"/>
        <end position="351"/>
    </location>
</feature>
<dbReference type="Gene3D" id="3.10.250.10">
    <property type="entry name" value="SRCR-like domain"/>
    <property type="match status" value="2"/>
</dbReference>
<sequence>MLFKRYQLAHILICVSIAVVAVEFAEGTCTRGAIRYDPEYNNTSLNNTVVQICFNNRWGYICANSDGGARQRIANVICQQMGYSRHSDTGITEIWIDPAPTPSFIEWFYCSVKPISQQNILDCSRSVNSYQPNLKCPNYYIAASNCINTSVCQNGQIQLLDTNAVLLCVNGEWHALCNTTWSSTQAQVVCRQLGKNAQGAIPDNVSVPANISVLQAGFECNGNEKFLYNCLDYRLYSCSSGTVAGVICENLPGPPSNLTVDSKQSDIILHWEYTDRNSDMSNFSVYCKNMIVYSQPHIKFKSELNTLTKNNNATLIGLLANTVYTCCVSAVFPYMKTESRCINVTKGFQEAGSSTSSTISFTPTATATVASSSSNGAISWIGGIFIGIIISAVFVIILLLIIKIVITRRSEDKQFKPNK</sequence>
<dbReference type="PANTHER" id="PTHR19331">
    <property type="entry name" value="SCAVENGER RECEPTOR DOMAIN-CONTAINING"/>
    <property type="match status" value="1"/>
</dbReference>
<dbReference type="SUPFAM" id="SSF49265">
    <property type="entry name" value="Fibronectin type III"/>
    <property type="match status" value="1"/>
</dbReference>
<dbReference type="PROSITE" id="PS50853">
    <property type="entry name" value="FN3"/>
    <property type="match status" value="1"/>
</dbReference>
<feature type="signal peptide" evidence="7">
    <location>
        <begin position="1"/>
        <end position="27"/>
    </location>
</feature>
<evidence type="ECO:0000259" key="8">
    <source>
        <dbReference type="PROSITE" id="PS50287"/>
    </source>
</evidence>
<name>A0A1X7UEL7_AMPQE</name>